<feature type="domain" description="Tetrapyrrole biosynthesis uroporphyrinogen III synthase" evidence="1">
    <location>
        <begin position="25"/>
        <end position="267"/>
    </location>
</feature>
<dbReference type="Proteomes" id="UP001519290">
    <property type="component" value="Unassembled WGS sequence"/>
</dbReference>
<evidence type="ECO:0000259" key="1">
    <source>
        <dbReference type="Pfam" id="PF02602"/>
    </source>
</evidence>
<dbReference type="Gene3D" id="3.40.50.10090">
    <property type="match status" value="2"/>
</dbReference>
<dbReference type="InterPro" id="IPR039793">
    <property type="entry name" value="UROS/Hem4"/>
</dbReference>
<dbReference type="EMBL" id="JAGIOD010000002">
    <property type="protein sequence ID" value="MBP2384044.1"/>
    <property type="molecule type" value="Genomic_DNA"/>
</dbReference>
<dbReference type="InterPro" id="IPR003754">
    <property type="entry name" value="4pyrrol_synth_uPrphyn_synth"/>
</dbReference>
<dbReference type="PANTHER" id="PTHR40082">
    <property type="entry name" value="BLR5956 PROTEIN"/>
    <property type="match status" value="1"/>
</dbReference>
<keyword evidence="3" id="KW-1185">Reference proteome</keyword>
<dbReference type="RefSeq" id="WP_209904933.1">
    <property type="nucleotide sequence ID" value="NZ_BAAAJW010000001.1"/>
</dbReference>
<dbReference type="CDD" id="cd06578">
    <property type="entry name" value="HemD"/>
    <property type="match status" value="1"/>
</dbReference>
<accession>A0ABS4X6H1</accession>
<sequence>MSTTSRLSDALLGRTIVITVERRADELAAALERHGAVVRRAPALATESNPDDAELLARTRDLIARPPQDLVVLTGIGLRGWLEAADAAGLRAELHAALAGARIVARGAKAQGAVQGAGLETAWVAPSETSAEVGEHLVARGVGGRRIAVQHHGTGADGLDESLGEGGADVVSLTVYRSGPTREPEALRRSVQHAAAGPLDAVVFTSAPAAAAWLEDAVTAGCLEGLRERASAGELVLACVGPVTARPLTDRGMPVLLAARGRTGALVRAVVEHFEEAG</sequence>
<dbReference type="SUPFAM" id="SSF69618">
    <property type="entry name" value="HemD-like"/>
    <property type="match status" value="1"/>
</dbReference>
<dbReference type="Pfam" id="PF02602">
    <property type="entry name" value="HEM4"/>
    <property type="match status" value="1"/>
</dbReference>
<keyword evidence="2" id="KW-0456">Lyase</keyword>
<organism evidence="2 3">
    <name type="scientific">Brachybacterium sacelli</name>
    <dbReference type="NCBI Taxonomy" id="173364"/>
    <lineage>
        <taxon>Bacteria</taxon>
        <taxon>Bacillati</taxon>
        <taxon>Actinomycetota</taxon>
        <taxon>Actinomycetes</taxon>
        <taxon>Micrococcales</taxon>
        <taxon>Dermabacteraceae</taxon>
        <taxon>Brachybacterium</taxon>
    </lineage>
</organism>
<reference evidence="2 3" key="1">
    <citation type="submission" date="2021-03" db="EMBL/GenBank/DDBJ databases">
        <title>Sequencing the genomes of 1000 actinobacteria strains.</title>
        <authorList>
            <person name="Klenk H.-P."/>
        </authorList>
    </citation>
    <scope>NUCLEOTIDE SEQUENCE [LARGE SCALE GENOMIC DNA]</scope>
    <source>
        <strain evidence="2 3">DSM 14566</strain>
    </source>
</reference>
<evidence type="ECO:0000313" key="3">
    <source>
        <dbReference type="Proteomes" id="UP001519290"/>
    </source>
</evidence>
<dbReference type="InterPro" id="IPR036108">
    <property type="entry name" value="4pyrrol_syn_uPrphyn_synt_sf"/>
</dbReference>
<dbReference type="NCBIfam" id="NF005568">
    <property type="entry name" value="PRK07239.1"/>
    <property type="match status" value="1"/>
</dbReference>
<dbReference type="PANTHER" id="PTHR40082:SF1">
    <property type="entry name" value="BLR5956 PROTEIN"/>
    <property type="match status" value="1"/>
</dbReference>
<comment type="caution">
    <text evidence="2">The sequence shown here is derived from an EMBL/GenBank/DDBJ whole genome shotgun (WGS) entry which is preliminary data.</text>
</comment>
<protein>
    <submittedName>
        <fullName evidence="2">Uroporphyrinogen-III synthase</fullName>
        <ecNumber evidence="2">4.2.1.75</ecNumber>
    </submittedName>
</protein>
<dbReference type="EC" id="4.2.1.75" evidence="2"/>
<gene>
    <name evidence="2" type="ORF">JOF43_004033</name>
</gene>
<evidence type="ECO:0000313" key="2">
    <source>
        <dbReference type="EMBL" id="MBP2384044.1"/>
    </source>
</evidence>
<proteinExistence type="predicted"/>
<dbReference type="GO" id="GO:0004852">
    <property type="term" value="F:uroporphyrinogen-III synthase activity"/>
    <property type="evidence" value="ECO:0007669"/>
    <property type="project" value="UniProtKB-EC"/>
</dbReference>
<name>A0ABS4X6H1_9MICO</name>